<evidence type="ECO:0000256" key="1">
    <source>
        <dbReference type="ARBA" id="ARBA00006890"/>
    </source>
</evidence>
<dbReference type="GO" id="GO:0006011">
    <property type="term" value="P:UDP-alpha-D-glucose metabolic process"/>
    <property type="evidence" value="ECO:0007669"/>
    <property type="project" value="InterPro"/>
</dbReference>
<accession>A0A0F9NAW2</accession>
<organism evidence="7">
    <name type="scientific">marine sediment metagenome</name>
    <dbReference type="NCBI Taxonomy" id="412755"/>
    <lineage>
        <taxon>unclassified sequences</taxon>
        <taxon>metagenomes</taxon>
        <taxon>ecological metagenomes</taxon>
    </lineage>
</organism>
<dbReference type="AlphaFoldDB" id="A0A0F9NAW2"/>
<feature type="domain" description="Nucleotidyl transferase" evidence="6">
    <location>
        <begin position="2"/>
        <end position="211"/>
    </location>
</feature>
<keyword evidence="3" id="KW-0808">Transferase</keyword>
<dbReference type="PANTHER" id="PTHR43197">
    <property type="entry name" value="UTP--GLUCOSE-1-PHOSPHATE URIDYLYLTRANSFERASE"/>
    <property type="match status" value="1"/>
</dbReference>
<dbReference type="CDD" id="cd04181">
    <property type="entry name" value="NTP_transferase"/>
    <property type="match status" value="1"/>
</dbReference>
<comment type="caution">
    <text evidence="7">The sequence shown here is derived from an EMBL/GenBank/DDBJ whole genome shotgun (WGS) entry which is preliminary data.</text>
</comment>
<evidence type="ECO:0000256" key="5">
    <source>
        <dbReference type="ARBA" id="ARBA00048128"/>
    </source>
</evidence>
<dbReference type="InterPro" id="IPR005771">
    <property type="entry name" value="GalU_uridylyltTrfase_bac/arc"/>
</dbReference>
<comment type="catalytic activity">
    <reaction evidence="5">
        <text>alpha-D-glucose 1-phosphate + UTP + H(+) = UDP-alpha-D-glucose + diphosphate</text>
        <dbReference type="Rhea" id="RHEA:19889"/>
        <dbReference type="ChEBI" id="CHEBI:15378"/>
        <dbReference type="ChEBI" id="CHEBI:33019"/>
        <dbReference type="ChEBI" id="CHEBI:46398"/>
        <dbReference type="ChEBI" id="CHEBI:58601"/>
        <dbReference type="ChEBI" id="CHEBI:58885"/>
        <dbReference type="EC" id="2.7.7.9"/>
    </reaction>
</comment>
<keyword evidence="4" id="KW-0548">Nucleotidyltransferase</keyword>
<comment type="similarity">
    <text evidence="1">Belongs to the UDPGP type 2 family.</text>
</comment>
<sequence length="224" mass="25770">MLPLHGKPSLEYILNGLIYVGIRDFTFVVGYQKEQIIGHFKNGEKWGVNIQYVEQNNLNGTGGALLLCEPLIKNTHFVLTWGDNLLDYDIYAKIINLFKKEVHNFILVTNYSQDPHLGAAVYTEGDFCIDIIEKPPRCKSKSNLNNAGLFILSKEIFESLKALEPSERGEIELPQAIANGIKYKNWKVRVLRMEHDQFKGDVGNKSEYERLKDDDSWLKFLKFK</sequence>
<dbReference type="EC" id="2.7.7.9" evidence="2"/>
<dbReference type="Gene3D" id="3.90.550.10">
    <property type="entry name" value="Spore Coat Polysaccharide Biosynthesis Protein SpsA, Chain A"/>
    <property type="match status" value="1"/>
</dbReference>
<dbReference type="GO" id="GO:0003983">
    <property type="term" value="F:UTP:glucose-1-phosphate uridylyltransferase activity"/>
    <property type="evidence" value="ECO:0007669"/>
    <property type="project" value="UniProtKB-EC"/>
</dbReference>
<evidence type="ECO:0000256" key="2">
    <source>
        <dbReference type="ARBA" id="ARBA00012415"/>
    </source>
</evidence>
<proteinExistence type="inferred from homology"/>
<dbReference type="Pfam" id="PF00483">
    <property type="entry name" value="NTP_transferase"/>
    <property type="match status" value="1"/>
</dbReference>
<evidence type="ECO:0000313" key="7">
    <source>
        <dbReference type="EMBL" id="KKN09082.1"/>
    </source>
</evidence>
<gene>
    <name evidence="7" type="ORF">LCGC14_1050250</name>
</gene>
<dbReference type="InterPro" id="IPR029044">
    <property type="entry name" value="Nucleotide-diphossugar_trans"/>
</dbReference>
<name>A0A0F9NAW2_9ZZZZ</name>
<evidence type="ECO:0000256" key="4">
    <source>
        <dbReference type="ARBA" id="ARBA00022695"/>
    </source>
</evidence>
<dbReference type="EMBL" id="LAZR01004385">
    <property type="protein sequence ID" value="KKN09082.1"/>
    <property type="molecule type" value="Genomic_DNA"/>
</dbReference>
<protein>
    <recommendedName>
        <fullName evidence="2">UTP--glucose-1-phosphate uridylyltransferase</fullName>
        <ecNumber evidence="2">2.7.7.9</ecNumber>
    </recommendedName>
</protein>
<evidence type="ECO:0000256" key="3">
    <source>
        <dbReference type="ARBA" id="ARBA00022679"/>
    </source>
</evidence>
<dbReference type="InterPro" id="IPR005835">
    <property type="entry name" value="NTP_transferase_dom"/>
</dbReference>
<dbReference type="PANTHER" id="PTHR43197:SF1">
    <property type="entry name" value="UTP--GLUCOSE-1-PHOSPHATE URIDYLYLTRANSFERASE"/>
    <property type="match status" value="1"/>
</dbReference>
<reference evidence="7" key="1">
    <citation type="journal article" date="2015" name="Nature">
        <title>Complex archaea that bridge the gap between prokaryotes and eukaryotes.</title>
        <authorList>
            <person name="Spang A."/>
            <person name="Saw J.H."/>
            <person name="Jorgensen S.L."/>
            <person name="Zaremba-Niedzwiedzka K."/>
            <person name="Martijn J."/>
            <person name="Lind A.E."/>
            <person name="van Eijk R."/>
            <person name="Schleper C."/>
            <person name="Guy L."/>
            <person name="Ettema T.J."/>
        </authorList>
    </citation>
    <scope>NUCLEOTIDE SEQUENCE</scope>
</reference>
<dbReference type="SUPFAM" id="SSF53448">
    <property type="entry name" value="Nucleotide-diphospho-sugar transferases"/>
    <property type="match status" value="1"/>
</dbReference>
<evidence type="ECO:0000259" key="6">
    <source>
        <dbReference type="Pfam" id="PF00483"/>
    </source>
</evidence>